<gene>
    <name evidence="2" type="ORF">H9645_05235</name>
</gene>
<protein>
    <recommendedName>
        <fullName evidence="4">DUF2306 domain-containing protein</fullName>
    </recommendedName>
</protein>
<dbReference type="Proteomes" id="UP000647183">
    <property type="component" value="Unassembled WGS sequence"/>
</dbReference>
<feature type="transmembrane region" description="Helical" evidence="1">
    <location>
        <begin position="126"/>
        <end position="142"/>
    </location>
</feature>
<evidence type="ECO:0000313" key="2">
    <source>
        <dbReference type="EMBL" id="MBD7987427.1"/>
    </source>
</evidence>
<keyword evidence="1" id="KW-1133">Transmembrane helix</keyword>
<feature type="transmembrane region" description="Helical" evidence="1">
    <location>
        <begin position="68"/>
        <end position="87"/>
    </location>
</feature>
<dbReference type="RefSeq" id="WP_191728676.1">
    <property type="nucleotide sequence ID" value="NZ_JACSQJ010000002.1"/>
</dbReference>
<keyword evidence="1" id="KW-0812">Transmembrane</keyword>
<evidence type="ECO:0000313" key="3">
    <source>
        <dbReference type="Proteomes" id="UP000647183"/>
    </source>
</evidence>
<organism evidence="2 3">
    <name type="scientific">Luteimonas colneyensis</name>
    <dbReference type="NCBI Taxonomy" id="2762230"/>
    <lineage>
        <taxon>Bacteria</taxon>
        <taxon>Pseudomonadati</taxon>
        <taxon>Pseudomonadota</taxon>
        <taxon>Gammaproteobacteria</taxon>
        <taxon>Lysobacterales</taxon>
        <taxon>Lysobacteraceae</taxon>
        <taxon>Luteimonas</taxon>
    </lineage>
</organism>
<feature type="transmembrane region" description="Helical" evidence="1">
    <location>
        <begin position="6"/>
        <end position="29"/>
    </location>
</feature>
<feature type="transmembrane region" description="Helical" evidence="1">
    <location>
        <begin position="194"/>
        <end position="213"/>
    </location>
</feature>
<reference evidence="2 3" key="1">
    <citation type="submission" date="2020-08" db="EMBL/GenBank/DDBJ databases">
        <title>A Genomic Blueprint of the Chicken Gut Microbiome.</title>
        <authorList>
            <person name="Gilroy R."/>
            <person name="Ravi A."/>
            <person name="Getino M."/>
            <person name="Pursley I."/>
            <person name="Horton D.L."/>
            <person name="Alikhan N.-F."/>
            <person name="Baker D."/>
            <person name="Gharbi K."/>
            <person name="Hall N."/>
            <person name="Watson M."/>
            <person name="Adriaenssens E.M."/>
            <person name="Foster-Nyarko E."/>
            <person name="Jarju S."/>
            <person name="Secka A."/>
            <person name="Antonio M."/>
            <person name="Oren A."/>
            <person name="Chaudhuri R."/>
            <person name="La Ragione R.M."/>
            <person name="Hildebrand F."/>
            <person name="Pallen M.J."/>
        </authorList>
    </citation>
    <scope>NUCLEOTIDE SEQUENCE [LARGE SCALE GENOMIC DNA]</scope>
    <source>
        <strain evidence="2 3">Sa2BVA3</strain>
    </source>
</reference>
<comment type="caution">
    <text evidence="2">The sequence shown here is derived from an EMBL/GenBank/DDBJ whole genome shotgun (WGS) entry which is preliminary data.</text>
</comment>
<sequence>MTGYAAFVTLHIAAGTVALITFWLAAVLRKGSARHRLAGRVYLLAMLLVIASGVPLTLQRVLDGQSASAAFLGYLLLLVTTSVWLSWRAIRDKAQPARYLGRAYHALAVANPAAGLAVLWLGLERGSPLLAGFSLVGILVGADMLRRRRVIPTQPRWWLEEHYAAMVGNAAATHIAFLAIGLPRLLPALQGPSWFYLAWFGPVLLSIAAKAWLDRRYRIAAPARPARTAHA</sequence>
<dbReference type="EMBL" id="JACSQJ010000002">
    <property type="protein sequence ID" value="MBD7987427.1"/>
    <property type="molecule type" value="Genomic_DNA"/>
</dbReference>
<proteinExistence type="predicted"/>
<evidence type="ECO:0008006" key="4">
    <source>
        <dbReference type="Google" id="ProtNLM"/>
    </source>
</evidence>
<name>A0ABR8UHC9_9GAMM</name>
<evidence type="ECO:0000256" key="1">
    <source>
        <dbReference type="SAM" id="Phobius"/>
    </source>
</evidence>
<keyword evidence="1" id="KW-0472">Membrane</keyword>
<accession>A0ABR8UHC9</accession>
<feature type="transmembrane region" description="Helical" evidence="1">
    <location>
        <begin position="163"/>
        <end position="182"/>
    </location>
</feature>
<feature type="transmembrane region" description="Helical" evidence="1">
    <location>
        <begin position="99"/>
        <end position="120"/>
    </location>
</feature>
<keyword evidence="3" id="KW-1185">Reference proteome</keyword>
<feature type="transmembrane region" description="Helical" evidence="1">
    <location>
        <begin position="41"/>
        <end position="62"/>
    </location>
</feature>